<proteinExistence type="predicted"/>
<sequence>MCVLPRTCGGEALNRDTKVRVFGTRLRRVRWRCLAVEAGDSEACAAVDKRGDGGTLNGEESKPKTHQAQSTQMPSHGFLVPAAARLQIEIRRLGFSGADDSFRFR</sequence>
<comment type="caution">
    <text evidence="2">The sequence shown here is derived from an EMBL/GenBank/DDBJ whole genome shotgun (WGS) entry which is preliminary data.</text>
</comment>
<evidence type="ECO:0000256" key="1">
    <source>
        <dbReference type="SAM" id="MobiDB-lite"/>
    </source>
</evidence>
<gene>
    <name evidence="2" type="ORF">F2Q69_00058068</name>
</gene>
<feature type="region of interest" description="Disordered" evidence="1">
    <location>
        <begin position="47"/>
        <end position="75"/>
    </location>
</feature>
<evidence type="ECO:0000313" key="3">
    <source>
        <dbReference type="Proteomes" id="UP000712600"/>
    </source>
</evidence>
<dbReference type="EMBL" id="QGKX02002183">
    <property type="protein sequence ID" value="KAF3490037.1"/>
    <property type="molecule type" value="Genomic_DNA"/>
</dbReference>
<name>A0A8S9N9B8_BRACR</name>
<dbReference type="AlphaFoldDB" id="A0A8S9N9B8"/>
<reference evidence="2" key="1">
    <citation type="submission" date="2019-12" db="EMBL/GenBank/DDBJ databases">
        <title>Genome sequencing and annotation of Brassica cretica.</title>
        <authorList>
            <person name="Studholme D.J."/>
            <person name="Sarris P."/>
        </authorList>
    </citation>
    <scope>NUCLEOTIDE SEQUENCE</scope>
    <source>
        <strain evidence="2">PFS-109/04</strain>
        <tissue evidence="2">Leaf</tissue>
    </source>
</reference>
<protein>
    <submittedName>
        <fullName evidence="2">Uncharacterized protein</fullName>
    </submittedName>
</protein>
<accession>A0A8S9N9B8</accession>
<evidence type="ECO:0000313" key="2">
    <source>
        <dbReference type="EMBL" id="KAF3490037.1"/>
    </source>
</evidence>
<dbReference type="Proteomes" id="UP000712600">
    <property type="component" value="Unassembled WGS sequence"/>
</dbReference>
<organism evidence="2 3">
    <name type="scientific">Brassica cretica</name>
    <name type="common">Mustard</name>
    <dbReference type="NCBI Taxonomy" id="69181"/>
    <lineage>
        <taxon>Eukaryota</taxon>
        <taxon>Viridiplantae</taxon>
        <taxon>Streptophyta</taxon>
        <taxon>Embryophyta</taxon>
        <taxon>Tracheophyta</taxon>
        <taxon>Spermatophyta</taxon>
        <taxon>Magnoliopsida</taxon>
        <taxon>eudicotyledons</taxon>
        <taxon>Gunneridae</taxon>
        <taxon>Pentapetalae</taxon>
        <taxon>rosids</taxon>
        <taxon>malvids</taxon>
        <taxon>Brassicales</taxon>
        <taxon>Brassicaceae</taxon>
        <taxon>Brassiceae</taxon>
        <taxon>Brassica</taxon>
    </lineage>
</organism>